<dbReference type="Proteomes" id="UP001410795">
    <property type="component" value="Unassembled WGS sequence"/>
</dbReference>
<evidence type="ECO:0000313" key="3">
    <source>
        <dbReference type="Proteomes" id="UP001410795"/>
    </source>
</evidence>
<evidence type="ECO:0008006" key="4">
    <source>
        <dbReference type="Google" id="ProtNLM"/>
    </source>
</evidence>
<dbReference type="RefSeq" id="WP_221860836.1">
    <property type="nucleotide sequence ID" value="NZ_BAAAYV010000013.1"/>
</dbReference>
<organism evidence="2 3">
    <name type="scientific">Microbacterium marinilacus</name>
    <dbReference type="NCBI Taxonomy" id="415209"/>
    <lineage>
        <taxon>Bacteria</taxon>
        <taxon>Bacillati</taxon>
        <taxon>Actinomycetota</taxon>
        <taxon>Actinomycetes</taxon>
        <taxon>Micrococcales</taxon>
        <taxon>Microbacteriaceae</taxon>
        <taxon>Microbacterium</taxon>
    </lineage>
</organism>
<proteinExistence type="predicted"/>
<gene>
    <name evidence="2" type="ORF">GCM10022202_26940</name>
</gene>
<dbReference type="EMBL" id="BAAAYV010000013">
    <property type="protein sequence ID" value="GAA3663666.1"/>
    <property type="molecule type" value="Genomic_DNA"/>
</dbReference>
<reference evidence="3" key="1">
    <citation type="journal article" date="2019" name="Int. J. Syst. Evol. Microbiol.">
        <title>The Global Catalogue of Microorganisms (GCM) 10K type strain sequencing project: providing services to taxonomists for standard genome sequencing and annotation.</title>
        <authorList>
            <consortium name="The Broad Institute Genomics Platform"/>
            <consortium name="The Broad Institute Genome Sequencing Center for Infectious Disease"/>
            <person name="Wu L."/>
            <person name="Ma J."/>
        </authorList>
    </citation>
    <scope>NUCLEOTIDE SEQUENCE [LARGE SCALE GENOMIC DNA]</scope>
    <source>
        <strain evidence="3">JCM 16546</strain>
    </source>
</reference>
<accession>A0ABP7BPK2</accession>
<feature type="region of interest" description="Disordered" evidence="1">
    <location>
        <begin position="1"/>
        <end position="21"/>
    </location>
</feature>
<comment type="caution">
    <text evidence="2">The sequence shown here is derived from an EMBL/GenBank/DDBJ whole genome shotgun (WGS) entry which is preliminary data.</text>
</comment>
<evidence type="ECO:0000256" key="1">
    <source>
        <dbReference type="SAM" id="MobiDB-lite"/>
    </source>
</evidence>
<protein>
    <recommendedName>
        <fullName evidence="4">NTP pyrophosphohydrolase</fullName>
    </recommendedName>
</protein>
<name>A0ABP7BPK2_9MICO</name>
<sequence>MSAITVGAPAQLSAGAPATAPGTVRVRERVIDKIARETAAKVIGGPRDDVSVEVSEWGGGLAVRVAARLPIPDLDDTEAIRSATPVLERARQIQSALAEELARLTGRPIQRVSFAVTGATVPQRRRVR</sequence>
<evidence type="ECO:0000313" key="2">
    <source>
        <dbReference type="EMBL" id="GAA3663666.1"/>
    </source>
</evidence>
<keyword evidence="3" id="KW-1185">Reference proteome</keyword>